<dbReference type="OrthoDB" id="9761531at2"/>
<evidence type="ECO:0000259" key="1">
    <source>
        <dbReference type="SMART" id="SM00849"/>
    </source>
</evidence>
<accession>A0A4S4BW87</accession>
<dbReference type="EMBL" id="SSNT01000009">
    <property type="protein sequence ID" value="THF79407.1"/>
    <property type="molecule type" value="Genomic_DNA"/>
</dbReference>
<dbReference type="Proteomes" id="UP000310334">
    <property type="component" value="Unassembled WGS sequence"/>
</dbReference>
<keyword evidence="3" id="KW-1185">Reference proteome</keyword>
<reference evidence="2 3" key="1">
    <citation type="submission" date="2019-04" db="EMBL/GenBank/DDBJ databases">
        <title>Bacillus sediminilitoris sp. nov., isolated from a tidal flat sediment on the East China Sea.</title>
        <authorList>
            <person name="Wei Y."/>
            <person name="Mao H."/>
            <person name="Fang J."/>
        </authorList>
    </citation>
    <scope>NUCLEOTIDE SEQUENCE [LARGE SCALE GENOMIC DNA]</scope>
    <source>
        <strain evidence="2 3">DSL-17</strain>
    </source>
</reference>
<dbReference type="InterPro" id="IPR036866">
    <property type="entry name" value="RibonucZ/Hydroxyglut_hydro"/>
</dbReference>
<dbReference type="Pfam" id="PF00753">
    <property type="entry name" value="Lactamase_B"/>
    <property type="match status" value="1"/>
</dbReference>
<dbReference type="InterPro" id="IPR050662">
    <property type="entry name" value="Sec-metab_biosynth-thioest"/>
</dbReference>
<comment type="caution">
    <text evidence="2">The sequence shown here is derived from an EMBL/GenBank/DDBJ whole genome shotgun (WGS) entry which is preliminary data.</text>
</comment>
<dbReference type="PANTHER" id="PTHR23131">
    <property type="entry name" value="ENDORIBONUCLEASE LACTB2"/>
    <property type="match status" value="1"/>
</dbReference>
<organism evidence="2 3">
    <name type="scientific">Metabacillus sediminilitoris</name>
    <dbReference type="NCBI Taxonomy" id="2567941"/>
    <lineage>
        <taxon>Bacteria</taxon>
        <taxon>Bacillati</taxon>
        <taxon>Bacillota</taxon>
        <taxon>Bacilli</taxon>
        <taxon>Bacillales</taxon>
        <taxon>Bacillaceae</taxon>
        <taxon>Metabacillus</taxon>
    </lineage>
</organism>
<sequence length="323" mass="36927">MREFKNSKVEIIPIIVPDHTSLKSINYYLVKYDHELILVDAGLNNNDSLHALEHTLQCNDLSIHDLTAIILTHHHIDHVGLVNHIASLTPIPVYVHSESIPRLKRDDSFLQMRIEFFSTLYEQMGCGHTGRKQVNYLQQAVKKNKELAIHANLQVIDEKNKLFGFEIFEVPGHAPDQIALFDRTSNWLISGDLLINHISSNALVEPDQSGKQMHTLIDHMNSLHNCLSLPIKLVFPGHGVLIEKPMELIQKRLQGIEEKAERILLLIQEGISTGSELAQTYYKNKYDTQFSLVMSEIIGHLDYLEAKGRIHKDMKKGIWHYTA</sequence>
<name>A0A4S4BW87_9BACI</name>
<keyword evidence="2" id="KW-0378">Hydrolase</keyword>
<proteinExistence type="predicted"/>
<protein>
    <submittedName>
        <fullName evidence="2">MBL fold metallo-hydrolase</fullName>
    </submittedName>
</protein>
<evidence type="ECO:0000313" key="3">
    <source>
        <dbReference type="Proteomes" id="UP000310334"/>
    </source>
</evidence>
<dbReference type="SMART" id="SM00849">
    <property type="entry name" value="Lactamase_B"/>
    <property type="match status" value="1"/>
</dbReference>
<dbReference type="AlphaFoldDB" id="A0A4S4BW87"/>
<dbReference type="InterPro" id="IPR001279">
    <property type="entry name" value="Metallo-B-lactamas"/>
</dbReference>
<dbReference type="Gene3D" id="3.60.15.10">
    <property type="entry name" value="Ribonuclease Z/Hydroxyacylglutathione hydrolase-like"/>
    <property type="match status" value="1"/>
</dbReference>
<dbReference type="SUPFAM" id="SSF56281">
    <property type="entry name" value="Metallo-hydrolase/oxidoreductase"/>
    <property type="match status" value="1"/>
</dbReference>
<feature type="domain" description="Metallo-beta-lactamase" evidence="1">
    <location>
        <begin position="24"/>
        <end position="238"/>
    </location>
</feature>
<evidence type="ECO:0000313" key="2">
    <source>
        <dbReference type="EMBL" id="THF79407.1"/>
    </source>
</evidence>
<dbReference type="GO" id="GO:0016787">
    <property type="term" value="F:hydrolase activity"/>
    <property type="evidence" value="ECO:0007669"/>
    <property type="project" value="UniProtKB-KW"/>
</dbReference>
<dbReference type="RefSeq" id="WP_136354804.1">
    <property type="nucleotide sequence ID" value="NZ_CP046266.1"/>
</dbReference>
<gene>
    <name evidence="2" type="ORF">E6W99_13815</name>
</gene>